<dbReference type="Proteomes" id="UP001357452">
    <property type="component" value="Unassembled WGS sequence"/>
</dbReference>
<dbReference type="SUPFAM" id="SSF56935">
    <property type="entry name" value="Porins"/>
    <property type="match status" value="1"/>
</dbReference>
<feature type="chain" id="PRO_5045962594" evidence="10">
    <location>
        <begin position="27"/>
        <end position="999"/>
    </location>
</feature>
<evidence type="ECO:0000256" key="8">
    <source>
        <dbReference type="PROSITE-ProRule" id="PRU01360"/>
    </source>
</evidence>
<keyword evidence="2 8" id="KW-0813">Transport</keyword>
<evidence type="ECO:0000256" key="4">
    <source>
        <dbReference type="ARBA" id="ARBA00022692"/>
    </source>
</evidence>
<evidence type="ECO:0000256" key="1">
    <source>
        <dbReference type="ARBA" id="ARBA00004571"/>
    </source>
</evidence>
<evidence type="ECO:0000256" key="5">
    <source>
        <dbReference type="ARBA" id="ARBA00023077"/>
    </source>
</evidence>
<evidence type="ECO:0000259" key="11">
    <source>
        <dbReference type="Pfam" id="PF00593"/>
    </source>
</evidence>
<dbReference type="Gene3D" id="2.170.130.10">
    <property type="entry name" value="TonB-dependent receptor, plug domain"/>
    <property type="match status" value="1"/>
</dbReference>
<gene>
    <name evidence="13" type="ORF">V2H41_01025</name>
</gene>
<evidence type="ECO:0000313" key="14">
    <source>
        <dbReference type="Proteomes" id="UP001357452"/>
    </source>
</evidence>
<keyword evidence="6 8" id="KW-0472">Membrane</keyword>
<keyword evidence="10" id="KW-0732">Signal</keyword>
<dbReference type="InterPro" id="IPR008969">
    <property type="entry name" value="CarboxyPept-like_regulatory"/>
</dbReference>
<sequence length="999" mass="109998">MLFKNILPFLFTLLLSLLICSNTLLAQTREIKGTVIDEVTGQPVFGATVEIKGTHYATITDSTGVFKLNVPSGTNVLVVSHVGYAAKDINITGDEMHIVLTSITSSLENVVVIAYGTRKKTDLTGSVVAVSEKDFQKGNIASSEQLLQGKVPGLEITPGGGAAGGGSKIRIRGSASLNASNDPLIVIDGVPVESNGVSGSANLLNTINPNDIESISVLKDASAAALYGSRATNGVIIITTKKGASGKLKFNFNTRASLSHVANKVDVLSADEIRRIVNEKGTDEFKGFLGNANTDWQDAIYQKAFGSDNNLSVSGRADIGKSIKLPYRLSGGYYTQEGVLLTNKFDRYTASANLNPKLFNDYLTLNINAKYARTNNRFADEGAIGSAVNFDPTQPIYRNDDKYGGFFEWEQSNGVLNALATRNPVAMLMLRNNTSTVNRFIGNVQADYKLHFFPDLHLLLNVGMDRSAGSGKDKFRPEMAASVLGFNSRGRISEYQQTKASKLADIQLFYQKDITEKTRIDVLLGHGYQDFYTDDVFFYSKFYDGSIDTVIANKPDFPDDRNGFAIESYLGRVNFTLSDKYLLTASLRRDASSKFSRDNRVGYFPAVAFAWKLKDEFFPDAGNNINELKLRIGWGVTGQQDGIAYYSYMPRYTYGSGSAQYQFGDQFIRFLRPTAYYPDVKWETTQTTNIGLDYGFLQNRISGSIDIYSKKTKDLLSVVPVPPGSNFNVELLKNVGNLNNKGVEFLLNVVPVRNARTTWDVSFNMAYNKTEVTKLIDFIDPNYKGISTSGVSGGTGNNIGKIAVGYAPYVFYPYKQVYDPTTGRPIEGLYEDINRDGQITDDDRYYYMKPAADVIYGLSTNVTLGKFSAGLAGHGMIGNYLYNNYLSGSATLRNILNPVKHIGNASVNYLETEFSNNMYLSDYYIENASFFRLDNINLGYDLGKVLKGKASLRLTGNVQNIFVITKYRGADPENASSTGVDNNIYPRPRIYSLGASIDF</sequence>
<evidence type="ECO:0000256" key="3">
    <source>
        <dbReference type="ARBA" id="ARBA00022452"/>
    </source>
</evidence>
<comment type="similarity">
    <text evidence="8 9">Belongs to the TonB-dependent receptor family.</text>
</comment>
<dbReference type="RefSeq" id="WP_330973578.1">
    <property type="nucleotide sequence ID" value="NZ_JAZGLY010000001.1"/>
</dbReference>
<dbReference type="Gene3D" id="2.40.170.20">
    <property type="entry name" value="TonB-dependent receptor, beta-barrel domain"/>
    <property type="match status" value="1"/>
</dbReference>
<dbReference type="Pfam" id="PF00593">
    <property type="entry name" value="TonB_dep_Rec_b-barrel"/>
    <property type="match status" value="1"/>
</dbReference>
<dbReference type="NCBIfam" id="TIGR04056">
    <property type="entry name" value="OMP_RagA_SusC"/>
    <property type="match status" value="1"/>
</dbReference>
<keyword evidence="4 8" id="KW-0812">Transmembrane</keyword>
<dbReference type="Pfam" id="PF13715">
    <property type="entry name" value="CarbopepD_reg_2"/>
    <property type="match status" value="1"/>
</dbReference>
<dbReference type="Gene3D" id="2.60.40.1120">
    <property type="entry name" value="Carboxypeptidase-like, regulatory domain"/>
    <property type="match status" value="1"/>
</dbReference>
<organism evidence="13 14">
    <name type="scientific">Niabella digestorum</name>
    <dbReference type="NCBI Taxonomy" id="3117701"/>
    <lineage>
        <taxon>Bacteria</taxon>
        <taxon>Pseudomonadati</taxon>
        <taxon>Bacteroidota</taxon>
        <taxon>Chitinophagia</taxon>
        <taxon>Chitinophagales</taxon>
        <taxon>Chitinophagaceae</taxon>
        <taxon>Niabella</taxon>
    </lineage>
</organism>
<accession>A0ABU7RCX6</accession>
<dbReference type="NCBIfam" id="TIGR04057">
    <property type="entry name" value="SusC_RagA_signa"/>
    <property type="match status" value="1"/>
</dbReference>
<comment type="caution">
    <text evidence="13">The sequence shown here is derived from an EMBL/GenBank/DDBJ whole genome shotgun (WGS) entry which is preliminary data.</text>
</comment>
<dbReference type="EMBL" id="JAZGLY010000001">
    <property type="protein sequence ID" value="MEE6185844.1"/>
    <property type="molecule type" value="Genomic_DNA"/>
</dbReference>
<evidence type="ECO:0000256" key="7">
    <source>
        <dbReference type="ARBA" id="ARBA00023237"/>
    </source>
</evidence>
<proteinExistence type="inferred from homology"/>
<keyword evidence="5 9" id="KW-0798">TonB box</keyword>
<dbReference type="SUPFAM" id="SSF49464">
    <property type="entry name" value="Carboxypeptidase regulatory domain-like"/>
    <property type="match status" value="1"/>
</dbReference>
<feature type="domain" description="TonB-dependent receptor plug" evidence="12">
    <location>
        <begin position="120"/>
        <end position="235"/>
    </location>
</feature>
<dbReference type="PROSITE" id="PS52016">
    <property type="entry name" value="TONB_DEPENDENT_REC_3"/>
    <property type="match status" value="1"/>
</dbReference>
<dbReference type="Pfam" id="PF07715">
    <property type="entry name" value="Plug"/>
    <property type="match status" value="1"/>
</dbReference>
<evidence type="ECO:0000313" key="13">
    <source>
        <dbReference type="EMBL" id="MEE6185844.1"/>
    </source>
</evidence>
<evidence type="ECO:0000256" key="6">
    <source>
        <dbReference type="ARBA" id="ARBA00023136"/>
    </source>
</evidence>
<dbReference type="InterPro" id="IPR023997">
    <property type="entry name" value="TonB-dep_OMP_SusC/RagA_CS"/>
</dbReference>
<evidence type="ECO:0000256" key="9">
    <source>
        <dbReference type="RuleBase" id="RU003357"/>
    </source>
</evidence>
<evidence type="ECO:0000256" key="2">
    <source>
        <dbReference type="ARBA" id="ARBA00022448"/>
    </source>
</evidence>
<comment type="subcellular location">
    <subcellularLocation>
        <location evidence="1 8">Cell outer membrane</location>
        <topology evidence="1 8">Multi-pass membrane protein</topology>
    </subcellularLocation>
</comment>
<feature type="domain" description="TonB-dependent receptor-like beta-barrel" evidence="11">
    <location>
        <begin position="443"/>
        <end position="806"/>
    </location>
</feature>
<dbReference type="InterPro" id="IPR039426">
    <property type="entry name" value="TonB-dep_rcpt-like"/>
</dbReference>
<feature type="signal peptide" evidence="10">
    <location>
        <begin position="1"/>
        <end position="26"/>
    </location>
</feature>
<evidence type="ECO:0000256" key="10">
    <source>
        <dbReference type="SAM" id="SignalP"/>
    </source>
</evidence>
<reference evidence="13 14" key="1">
    <citation type="submission" date="2024-01" db="EMBL/GenBank/DDBJ databases">
        <title>Niabella digestum sp. nov., isolated from waste digestion system.</title>
        <authorList>
            <person name="Zhang L."/>
        </authorList>
    </citation>
    <scope>NUCLEOTIDE SEQUENCE [LARGE SCALE GENOMIC DNA]</scope>
    <source>
        <strain evidence="13 14">A18</strain>
    </source>
</reference>
<dbReference type="InterPro" id="IPR012910">
    <property type="entry name" value="Plug_dom"/>
</dbReference>
<dbReference type="InterPro" id="IPR023996">
    <property type="entry name" value="TonB-dep_OMP_SusC/RagA"/>
</dbReference>
<name>A0ABU7RCX6_9BACT</name>
<keyword evidence="14" id="KW-1185">Reference proteome</keyword>
<keyword evidence="3 8" id="KW-1134">Transmembrane beta strand</keyword>
<dbReference type="InterPro" id="IPR036942">
    <property type="entry name" value="Beta-barrel_TonB_sf"/>
</dbReference>
<dbReference type="InterPro" id="IPR000531">
    <property type="entry name" value="Beta-barrel_TonB"/>
</dbReference>
<keyword evidence="7 8" id="KW-0998">Cell outer membrane</keyword>
<dbReference type="InterPro" id="IPR037066">
    <property type="entry name" value="Plug_dom_sf"/>
</dbReference>
<evidence type="ECO:0000259" key="12">
    <source>
        <dbReference type="Pfam" id="PF07715"/>
    </source>
</evidence>
<protein>
    <submittedName>
        <fullName evidence="13">SusC/RagA family TonB-linked outer membrane protein</fullName>
    </submittedName>
</protein>